<evidence type="ECO:0000313" key="2">
    <source>
        <dbReference type="Proteomes" id="UP000245207"/>
    </source>
</evidence>
<dbReference type="OrthoDB" id="10044893at2759"/>
<dbReference type="PANTHER" id="PTHR13382">
    <property type="entry name" value="MITOCHONDRIAL ATP SYNTHASE COUPLING FACTOR B"/>
    <property type="match status" value="1"/>
</dbReference>
<dbReference type="InterPro" id="IPR050648">
    <property type="entry name" value="F-box_LRR-repeat"/>
</dbReference>
<dbReference type="PANTHER" id="PTHR13382:SF20">
    <property type="entry name" value="F-BOX PROTEIN SKIP14-LIKE"/>
    <property type="match status" value="1"/>
</dbReference>
<proteinExistence type="predicted"/>
<accession>A0A2U1MRH0</accession>
<dbReference type="InterPro" id="IPR036047">
    <property type="entry name" value="F-box-like_dom_sf"/>
</dbReference>
<reference evidence="1 2" key="1">
    <citation type="journal article" date="2018" name="Mol. Plant">
        <title>The genome of Artemisia annua provides insight into the evolution of Asteraceae family and artemisinin biosynthesis.</title>
        <authorList>
            <person name="Shen Q."/>
            <person name="Zhang L."/>
            <person name="Liao Z."/>
            <person name="Wang S."/>
            <person name="Yan T."/>
            <person name="Shi P."/>
            <person name="Liu M."/>
            <person name="Fu X."/>
            <person name="Pan Q."/>
            <person name="Wang Y."/>
            <person name="Lv Z."/>
            <person name="Lu X."/>
            <person name="Zhang F."/>
            <person name="Jiang W."/>
            <person name="Ma Y."/>
            <person name="Chen M."/>
            <person name="Hao X."/>
            <person name="Li L."/>
            <person name="Tang Y."/>
            <person name="Lv G."/>
            <person name="Zhou Y."/>
            <person name="Sun X."/>
            <person name="Brodelius P.E."/>
            <person name="Rose J.K.C."/>
            <person name="Tang K."/>
        </authorList>
    </citation>
    <scope>NUCLEOTIDE SEQUENCE [LARGE SCALE GENOMIC DNA]</scope>
    <source>
        <strain evidence="2">cv. Huhao1</strain>
        <tissue evidence="1">Leaf</tissue>
    </source>
</reference>
<dbReference type="EMBL" id="PKPP01004555">
    <property type="protein sequence ID" value="PWA63827.1"/>
    <property type="molecule type" value="Genomic_DNA"/>
</dbReference>
<evidence type="ECO:0000313" key="1">
    <source>
        <dbReference type="EMBL" id="PWA63827.1"/>
    </source>
</evidence>
<name>A0A2U1MRH0_ARTAN</name>
<dbReference type="SUPFAM" id="SSF81383">
    <property type="entry name" value="F-box domain"/>
    <property type="match status" value="1"/>
</dbReference>
<protein>
    <submittedName>
        <fullName evidence="1">F-box domain, cyclin-like protein</fullName>
    </submittedName>
</protein>
<dbReference type="SUPFAM" id="SSF52047">
    <property type="entry name" value="RNI-like"/>
    <property type="match status" value="1"/>
</dbReference>
<sequence length="403" mass="45199">MGDESLCDYKASSSSFMFNSLMFGYKDMTFDKNWGFKDMGHDQNHEIGYKDMKFDKSMGFKDVGHDQDYGMLPSDPFEMEISSGCTMIRGWIHEVDEDIGFVKFSEKLDFDEKIDKGVCSVGDGDGDGVVPDGLFFALGYLGTRDLVTVEGVCKSLRDGVQNDPLLWRSVHVDQPLGESFGDEALMRVTDRANGMLQSLSLVKCLKITDDGLKSVFQRNPGLTKLSVLGCYGLSVEGLLSNLKSLKSSGGSGIKRLRIGGLHSVTMEHFEELKKALFIDNQKQLTSNKPRFYHGGQLHLSLEDDRPIDIEACPKCHQLRQVYDCPAKTCEGRHNSCRACTFCIPRCINCGCCLNERDYMETFCLDFLCLDCLTQILSFTDGEEEDISIHGFHRQASFHFCLYG</sequence>
<organism evidence="1 2">
    <name type="scientific">Artemisia annua</name>
    <name type="common">Sweet wormwood</name>
    <dbReference type="NCBI Taxonomy" id="35608"/>
    <lineage>
        <taxon>Eukaryota</taxon>
        <taxon>Viridiplantae</taxon>
        <taxon>Streptophyta</taxon>
        <taxon>Embryophyta</taxon>
        <taxon>Tracheophyta</taxon>
        <taxon>Spermatophyta</taxon>
        <taxon>Magnoliopsida</taxon>
        <taxon>eudicotyledons</taxon>
        <taxon>Gunneridae</taxon>
        <taxon>Pentapetalae</taxon>
        <taxon>asterids</taxon>
        <taxon>campanulids</taxon>
        <taxon>Asterales</taxon>
        <taxon>Asteraceae</taxon>
        <taxon>Asteroideae</taxon>
        <taxon>Anthemideae</taxon>
        <taxon>Artemisiinae</taxon>
        <taxon>Artemisia</taxon>
    </lineage>
</organism>
<gene>
    <name evidence="1" type="ORF">CTI12_AA334500</name>
</gene>
<dbReference type="Gene3D" id="3.80.10.10">
    <property type="entry name" value="Ribonuclease Inhibitor"/>
    <property type="match status" value="1"/>
</dbReference>
<dbReference type="AlphaFoldDB" id="A0A2U1MRH0"/>
<dbReference type="Proteomes" id="UP000245207">
    <property type="component" value="Unassembled WGS sequence"/>
</dbReference>
<dbReference type="InterPro" id="IPR032675">
    <property type="entry name" value="LRR_dom_sf"/>
</dbReference>
<dbReference type="GO" id="GO:0005737">
    <property type="term" value="C:cytoplasm"/>
    <property type="evidence" value="ECO:0007669"/>
    <property type="project" value="TreeGrafter"/>
</dbReference>
<comment type="caution">
    <text evidence="1">The sequence shown here is derived from an EMBL/GenBank/DDBJ whole genome shotgun (WGS) entry which is preliminary data.</text>
</comment>
<keyword evidence="2" id="KW-1185">Reference proteome</keyword>